<protein>
    <submittedName>
        <fullName evidence="3">Short-chain dehydrogenase</fullName>
    </submittedName>
</protein>
<dbReference type="Proteomes" id="UP000288279">
    <property type="component" value="Unassembled WGS sequence"/>
</dbReference>
<accession>A0A432ZMX9</accession>
<keyword evidence="2" id="KW-0560">Oxidoreductase</keyword>
<proteinExistence type="inferred from homology"/>
<dbReference type="AlphaFoldDB" id="A0A432ZMX9"/>
<evidence type="ECO:0000313" key="3">
    <source>
        <dbReference type="EMBL" id="RUO79230.1"/>
    </source>
</evidence>
<reference evidence="3 4" key="1">
    <citation type="journal article" date="2011" name="Front. Microbiol.">
        <title>Genomic signatures of strain selection and enhancement in Bacillus atrophaeus var. globigii, a historical biowarfare simulant.</title>
        <authorList>
            <person name="Gibbons H.S."/>
            <person name="Broomall S.M."/>
            <person name="McNew L.A."/>
            <person name="Daligault H."/>
            <person name="Chapman C."/>
            <person name="Bruce D."/>
            <person name="Karavis M."/>
            <person name="Krepps M."/>
            <person name="McGregor P.A."/>
            <person name="Hong C."/>
            <person name="Park K.H."/>
            <person name="Akmal A."/>
            <person name="Feldman A."/>
            <person name="Lin J.S."/>
            <person name="Chang W.E."/>
            <person name="Higgs B.W."/>
            <person name="Demirev P."/>
            <person name="Lindquist J."/>
            <person name="Liem A."/>
            <person name="Fochler E."/>
            <person name="Read T.D."/>
            <person name="Tapia R."/>
            <person name="Johnson S."/>
            <person name="Bishop-Lilly K.A."/>
            <person name="Detter C."/>
            <person name="Han C."/>
            <person name="Sozhamannan S."/>
            <person name="Rosenzweig C.N."/>
            <person name="Skowronski E.W."/>
        </authorList>
    </citation>
    <scope>NUCLEOTIDE SEQUENCE [LARGE SCALE GENOMIC DNA]</scope>
    <source>
        <strain evidence="3 4">PIT1</strain>
    </source>
</reference>
<dbReference type="PANTHER" id="PTHR24321">
    <property type="entry name" value="DEHYDROGENASES, SHORT CHAIN"/>
    <property type="match status" value="1"/>
</dbReference>
<organism evidence="3 4">
    <name type="scientific">Pseudidiomarina taiwanensis</name>
    <dbReference type="NCBI Taxonomy" id="337250"/>
    <lineage>
        <taxon>Bacteria</taxon>
        <taxon>Pseudomonadati</taxon>
        <taxon>Pseudomonadota</taxon>
        <taxon>Gammaproteobacteria</taxon>
        <taxon>Alteromonadales</taxon>
        <taxon>Idiomarinaceae</taxon>
        <taxon>Pseudidiomarina</taxon>
    </lineage>
</organism>
<gene>
    <name evidence="3" type="ORF">CWI83_01575</name>
</gene>
<evidence type="ECO:0000313" key="4">
    <source>
        <dbReference type="Proteomes" id="UP000288279"/>
    </source>
</evidence>
<keyword evidence="4" id="KW-1185">Reference proteome</keyword>
<dbReference type="SUPFAM" id="SSF51735">
    <property type="entry name" value="NAD(P)-binding Rossmann-fold domains"/>
    <property type="match status" value="1"/>
</dbReference>
<comment type="caution">
    <text evidence="3">The sequence shown here is derived from an EMBL/GenBank/DDBJ whole genome shotgun (WGS) entry which is preliminary data.</text>
</comment>
<evidence type="ECO:0000256" key="2">
    <source>
        <dbReference type="ARBA" id="ARBA00023002"/>
    </source>
</evidence>
<dbReference type="EMBL" id="PIQG01000001">
    <property type="protein sequence ID" value="RUO79230.1"/>
    <property type="molecule type" value="Genomic_DNA"/>
</dbReference>
<dbReference type="Pfam" id="PF13561">
    <property type="entry name" value="adh_short_C2"/>
    <property type="match status" value="1"/>
</dbReference>
<evidence type="ECO:0000256" key="1">
    <source>
        <dbReference type="ARBA" id="ARBA00006484"/>
    </source>
</evidence>
<dbReference type="InterPro" id="IPR002347">
    <property type="entry name" value="SDR_fam"/>
</dbReference>
<dbReference type="FunFam" id="3.40.50.720:FF:000084">
    <property type="entry name" value="Short-chain dehydrogenase reductase"/>
    <property type="match status" value="1"/>
</dbReference>
<dbReference type="PANTHER" id="PTHR24321:SF15">
    <property type="entry name" value="OXIDOREDUCTASE UCPA"/>
    <property type="match status" value="1"/>
</dbReference>
<name>A0A432ZMX9_9GAMM</name>
<dbReference type="OrthoDB" id="9787298at2"/>
<comment type="similarity">
    <text evidence="1">Belongs to the short-chain dehydrogenases/reductases (SDR) family.</text>
</comment>
<dbReference type="GO" id="GO:0016491">
    <property type="term" value="F:oxidoreductase activity"/>
    <property type="evidence" value="ECO:0007669"/>
    <property type="project" value="UniProtKB-KW"/>
</dbReference>
<dbReference type="PRINTS" id="PR00081">
    <property type="entry name" value="GDHRDH"/>
</dbReference>
<dbReference type="RefSeq" id="WP_126824784.1">
    <property type="nucleotide sequence ID" value="NZ_PIQG01000001.1"/>
</dbReference>
<sequence length="272" mass="28886">MGRLANKIAVVTGAAQGIGKAIVDLYVAEGAHVIAVDLNDELLQQQFDEHGDRVICYSFDVSDHDAWAQFSQSIQAEFEHIDILVNNAGITGFSDAFGENIDPHDPEHVSPENWHKVMGVNIDGTAWGCKHMLPLLKNSKAASIVNMSSRSGMVGIPGAAAYAASKAAIRNHSKTVALYCAQHGYPIRCNSIHPGAILTPMWEAMLGPKEQHDQAISAVSAGIPLGHMGEPNDVAYAAVYFGSDESKYITGAELTIDGGILAGSAASPKHDD</sequence>
<dbReference type="Gene3D" id="3.40.50.720">
    <property type="entry name" value="NAD(P)-binding Rossmann-like Domain"/>
    <property type="match status" value="1"/>
</dbReference>
<dbReference type="PRINTS" id="PR00080">
    <property type="entry name" value="SDRFAMILY"/>
</dbReference>
<dbReference type="InterPro" id="IPR036291">
    <property type="entry name" value="NAD(P)-bd_dom_sf"/>
</dbReference>